<dbReference type="GO" id="GO:0046872">
    <property type="term" value="F:metal ion binding"/>
    <property type="evidence" value="ECO:0007669"/>
    <property type="project" value="UniProtKB-KW"/>
</dbReference>
<keyword evidence="3" id="KW-0378">Hydrolase</keyword>
<comment type="cofactor">
    <cofactor evidence="1">
        <name>Zn(2+)</name>
        <dbReference type="ChEBI" id="CHEBI:29105"/>
    </cofactor>
</comment>
<dbReference type="SUPFAM" id="SSF56281">
    <property type="entry name" value="Metallo-hydrolase/oxidoreductase"/>
    <property type="match status" value="1"/>
</dbReference>
<keyword evidence="4" id="KW-0862">Zinc</keyword>
<reference evidence="6" key="1">
    <citation type="journal article" date="2021" name="PeerJ">
        <title>Extensive microbial diversity within the chicken gut microbiome revealed by metagenomics and culture.</title>
        <authorList>
            <person name="Gilroy R."/>
            <person name="Ravi A."/>
            <person name="Getino M."/>
            <person name="Pursley I."/>
            <person name="Horton D.L."/>
            <person name="Alikhan N.F."/>
            <person name="Baker D."/>
            <person name="Gharbi K."/>
            <person name="Hall N."/>
            <person name="Watson M."/>
            <person name="Adriaenssens E.M."/>
            <person name="Foster-Nyarko E."/>
            <person name="Jarju S."/>
            <person name="Secka A."/>
            <person name="Antonio M."/>
            <person name="Oren A."/>
            <person name="Chaudhuri R.R."/>
            <person name="La Ragione R."/>
            <person name="Hildebrand F."/>
            <person name="Pallen M.J."/>
        </authorList>
    </citation>
    <scope>NUCLEOTIDE SEQUENCE</scope>
    <source>
        <strain evidence="6">7318</strain>
    </source>
</reference>
<dbReference type="PANTHER" id="PTHR46233:SF3">
    <property type="entry name" value="HYDROXYACYLGLUTATHIONE HYDROLASE GLOC"/>
    <property type="match status" value="1"/>
</dbReference>
<dbReference type="PANTHER" id="PTHR46233">
    <property type="entry name" value="HYDROXYACYLGLUTATHIONE HYDROLASE GLOC"/>
    <property type="match status" value="1"/>
</dbReference>
<keyword evidence="2" id="KW-0479">Metal-binding</keyword>
<proteinExistence type="predicted"/>
<dbReference type="Proteomes" id="UP000780768">
    <property type="component" value="Unassembled WGS sequence"/>
</dbReference>
<evidence type="ECO:0000313" key="7">
    <source>
        <dbReference type="Proteomes" id="UP000780768"/>
    </source>
</evidence>
<gene>
    <name evidence="6" type="ORF">K8V65_05090</name>
</gene>
<dbReference type="InterPro" id="IPR001279">
    <property type="entry name" value="Metallo-B-lactamas"/>
</dbReference>
<dbReference type="EMBL" id="DYVR01000138">
    <property type="protein sequence ID" value="HJF85017.1"/>
    <property type="molecule type" value="Genomic_DNA"/>
</dbReference>
<reference evidence="6" key="2">
    <citation type="submission" date="2021-09" db="EMBL/GenBank/DDBJ databases">
        <authorList>
            <person name="Gilroy R."/>
        </authorList>
    </citation>
    <scope>NUCLEOTIDE SEQUENCE</scope>
    <source>
        <strain evidence="6">7318</strain>
    </source>
</reference>
<evidence type="ECO:0000313" key="6">
    <source>
        <dbReference type="EMBL" id="HJF85017.1"/>
    </source>
</evidence>
<feature type="domain" description="Metallo-beta-lactamase" evidence="5">
    <location>
        <begin position="15"/>
        <end position="194"/>
    </location>
</feature>
<accession>A0A921L7Y3</accession>
<protein>
    <submittedName>
        <fullName evidence="6">MBL fold metallo-hydrolase</fullName>
    </submittedName>
</protein>
<evidence type="ECO:0000256" key="4">
    <source>
        <dbReference type="ARBA" id="ARBA00022833"/>
    </source>
</evidence>
<dbReference type="Pfam" id="PF00753">
    <property type="entry name" value="Lactamase_B"/>
    <property type="match status" value="1"/>
</dbReference>
<comment type="caution">
    <text evidence="6">The sequence shown here is derived from an EMBL/GenBank/DDBJ whole genome shotgun (WGS) entry which is preliminary data.</text>
</comment>
<dbReference type="GO" id="GO:0016787">
    <property type="term" value="F:hydrolase activity"/>
    <property type="evidence" value="ECO:0007669"/>
    <property type="project" value="UniProtKB-KW"/>
</dbReference>
<evidence type="ECO:0000259" key="5">
    <source>
        <dbReference type="SMART" id="SM00849"/>
    </source>
</evidence>
<dbReference type="SMART" id="SM00849">
    <property type="entry name" value="Lactamase_B"/>
    <property type="match status" value="1"/>
</dbReference>
<evidence type="ECO:0000256" key="3">
    <source>
        <dbReference type="ARBA" id="ARBA00022801"/>
    </source>
</evidence>
<evidence type="ECO:0000256" key="1">
    <source>
        <dbReference type="ARBA" id="ARBA00001947"/>
    </source>
</evidence>
<dbReference type="CDD" id="cd06262">
    <property type="entry name" value="metallo-hydrolase-like_MBL-fold"/>
    <property type="match status" value="1"/>
</dbReference>
<evidence type="ECO:0000256" key="2">
    <source>
        <dbReference type="ARBA" id="ARBA00022723"/>
    </source>
</evidence>
<dbReference type="InterPro" id="IPR051453">
    <property type="entry name" value="MBL_Glyoxalase_II"/>
</dbReference>
<organism evidence="6 7">
    <name type="scientific">Megamonas hypermegale</name>
    <dbReference type="NCBI Taxonomy" id="158847"/>
    <lineage>
        <taxon>Bacteria</taxon>
        <taxon>Bacillati</taxon>
        <taxon>Bacillota</taxon>
        <taxon>Negativicutes</taxon>
        <taxon>Selenomonadales</taxon>
        <taxon>Selenomonadaceae</taxon>
        <taxon>Megamonas</taxon>
    </lineage>
</organism>
<name>A0A921L7Y3_9FIRM</name>
<dbReference type="AlphaFoldDB" id="A0A921L7Y3"/>
<dbReference type="RefSeq" id="WP_303996038.1">
    <property type="nucleotide sequence ID" value="NZ_DXWG01000004.1"/>
</dbReference>
<dbReference type="InterPro" id="IPR036866">
    <property type="entry name" value="RibonucZ/Hydroxyglut_hydro"/>
</dbReference>
<sequence>MTKLKIVTLVVGPIMENCYIIYDEKSLEGIIVDPGDEADRILATVKNLNLTIKYIVNTHAHADHIGANKELGEALKAKLAVHQDDAAMLTDPQLNLSVAGYMGRIIVSQPADILLHEGDTIKFGSCEFKVLHTPGHTPGGICLVGEGVVISGDSLFAGSIGRTDFPTGSITDLISSLKTKILTLDPDTQVYPGHGGTSVIGWEKQNNPYLS</sequence>
<dbReference type="Gene3D" id="3.60.15.10">
    <property type="entry name" value="Ribonuclease Z/Hydroxyacylglutathione hydrolase-like"/>
    <property type="match status" value="1"/>
</dbReference>